<feature type="region of interest" description="Disordered" evidence="3">
    <location>
        <begin position="346"/>
        <end position="398"/>
    </location>
</feature>
<dbReference type="GO" id="GO:0036064">
    <property type="term" value="C:ciliary basal body"/>
    <property type="evidence" value="ECO:0007669"/>
    <property type="project" value="TreeGrafter"/>
</dbReference>
<keyword evidence="1 2" id="KW-0175">Coiled coil</keyword>
<dbReference type="InterPro" id="IPR049258">
    <property type="entry name" value="ODAD1_CC"/>
</dbReference>
<organism evidence="6 7">
    <name type="scientific">Trypanosoma brucei gambiense (strain MHOM/CI/86/DAL972)</name>
    <dbReference type="NCBI Taxonomy" id="679716"/>
    <lineage>
        <taxon>Eukaryota</taxon>
        <taxon>Discoba</taxon>
        <taxon>Euglenozoa</taxon>
        <taxon>Kinetoplastea</taxon>
        <taxon>Metakinetoplastina</taxon>
        <taxon>Trypanosomatida</taxon>
        <taxon>Trypanosomatidae</taxon>
        <taxon>Trypanosoma</taxon>
    </lineage>
</organism>
<feature type="domain" description="ODAD1 central coiled coil region" evidence="5">
    <location>
        <begin position="239"/>
        <end position="514"/>
    </location>
</feature>
<dbReference type="GO" id="GO:0036158">
    <property type="term" value="P:outer dynein arm assembly"/>
    <property type="evidence" value="ECO:0007669"/>
    <property type="project" value="InterPro"/>
</dbReference>
<name>C9ZNZ5_TRYB9</name>
<dbReference type="VEuPathDB" id="TriTrypDB:Tbg972.5.2610"/>
<evidence type="ECO:0000256" key="2">
    <source>
        <dbReference type="SAM" id="Coils"/>
    </source>
</evidence>
<feature type="transmembrane region" description="Helical" evidence="4">
    <location>
        <begin position="15"/>
        <end position="35"/>
    </location>
</feature>
<dbReference type="PANTHER" id="PTHR46518:SF2">
    <property type="match status" value="1"/>
</dbReference>
<feature type="transmembrane region" description="Helical" evidence="4">
    <location>
        <begin position="56"/>
        <end position="78"/>
    </location>
</feature>
<keyword evidence="4" id="KW-1133">Transmembrane helix</keyword>
<dbReference type="RefSeq" id="XP_011773410.1">
    <property type="nucleotide sequence ID" value="XM_011775108.1"/>
</dbReference>
<dbReference type="KEGG" id="tbg:TbgDal_V2610"/>
<dbReference type="GO" id="GO:0003341">
    <property type="term" value="P:cilium movement"/>
    <property type="evidence" value="ECO:0007669"/>
    <property type="project" value="InterPro"/>
</dbReference>
<dbReference type="InterPro" id="IPR033192">
    <property type="entry name" value="ODAD3"/>
</dbReference>
<evidence type="ECO:0000256" key="3">
    <source>
        <dbReference type="SAM" id="MobiDB-lite"/>
    </source>
</evidence>
<dbReference type="AlphaFoldDB" id="C9ZNZ5"/>
<feature type="region of interest" description="Disordered" evidence="3">
    <location>
        <begin position="639"/>
        <end position="696"/>
    </location>
</feature>
<dbReference type="GO" id="GO:0097542">
    <property type="term" value="C:ciliary tip"/>
    <property type="evidence" value="ECO:0007669"/>
    <property type="project" value="TreeGrafter"/>
</dbReference>
<dbReference type="GeneID" id="23861250"/>
<keyword evidence="4" id="KW-0472">Membrane</keyword>
<evidence type="ECO:0000256" key="4">
    <source>
        <dbReference type="SAM" id="Phobius"/>
    </source>
</evidence>
<gene>
    <name evidence="6" type="ORF">TbgDal_V2610</name>
</gene>
<reference evidence="7" key="1">
    <citation type="journal article" date="2010" name="PLoS Negl. Trop. Dis.">
        <title>The genome sequence of Trypanosoma brucei gambiense, causative agent of chronic human african trypanosomiasis.</title>
        <authorList>
            <person name="Jackson A.P."/>
            <person name="Sanders M."/>
            <person name="Berry A."/>
            <person name="McQuillan J."/>
            <person name="Aslett M.A."/>
            <person name="Quail M.A."/>
            <person name="Chukualim B."/>
            <person name="Capewell P."/>
            <person name="MacLeod A."/>
            <person name="Melville S.E."/>
            <person name="Gibson W."/>
            <person name="Barry J.D."/>
            <person name="Berriman M."/>
            <person name="Hertz-Fowler C."/>
        </authorList>
    </citation>
    <scope>NUCLEOTIDE SEQUENCE [LARGE SCALE GENOMIC DNA]</scope>
    <source>
        <strain evidence="7">MHOM/CI/86/DAL972</strain>
    </source>
</reference>
<sequence length="723" mass="82454">MYNDNLYYHPRCRCLYYLLFIYFFLYGGEVLSRFFSPFAMVSSRLFVPMGIPFVSLLHCFVNPFLCVCVCVCTCHFLLFPPPTFALRLSPFFSLLFYFPAMARVVGGKKGKGQMHEEDPEVAKYKQSVIDVGQRTQLELLQAEVRHNKECLTALRLENKRLNVILQQAQRGQRRGVEIDPLRREEEQLHNKLCLLKRSLNSVHGKKEELTKEIARTVEETGYILQEGKFTTDNSAMGQKIRGLENRLDKCLIKHNEVNAIRRTYEALLERLQQEQAGFDTQLAAMEKTLQNKEKDLCDLNTVAAEASNGRDAAKAEVLRLKAQLTRERRAQNKDLEERRAFVMTKQKQLDRKAQRLKDKIERDEERRAGQHMAGGNQQKKVSRVTTQKPERREDVEQQQQLREAYNKLKEVTMSNTVDEVISKLQERQDANAQLMQTAEEAEEADAMLKEERSQLMEEWEKLQQQNVVHRSVLKGENQKPPATEERTTGGANSVANVAEQRALVRRRVLEEFESYLNDRKNELNVAQRVQEGLGQLLMDLGAGVQRLADTVACATINVMSASTHVSMFDEVCEDELAFCNARGDSIVSVLNSTAAKLENMLELVDVEDVASVATSIYNWRYSLPPTNVCIRLETSATPADGGSGELGSDHSDSGGVSGKGRRTSADEMPVGCRRWFGPAPTDDFPENEIHDRHELKQMSIATVERERKKARKLQQQRVKDETI</sequence>
<feature type="compositionally biased region" description="Polar residues" evidence="3">
    <location>
        <begin position="375"/>
        <end position="387"/>
    </location>
</feature>
<evidence type="ECO:0000256" key="1">
    <source>
        <dbReference type="ARBA" id="ARBA00023054"/>
    </source>
</evidence>
<keyword evidence="4" id="KW-0812">Transmembrane</keyword>
<feature type="coiled-coil region" evidence="2">
    <location>
        <begin position="424"/>
        <end position="465"/>
    </location>
</feature>
<evidence type="ECO:0000313" key="6">
    <source>
        <dbReference type="EMBL" id="CBH11123.1"/>
    </source>
</evidence>
<feature type="compositionally biased region" description="Basic and acidic residues" evidence="3">
    <location>
        <begin position="687"/>
        <end position="696"/>
    </location>
</feature>
<dbReference type="Pfam" id="PF21773">
    <property type="entry name" value="ODAD1_CC"/>
    <property type="match status" value="1"/>
</dbReference>
<proteinExistence type="predicted"/>
<feature type="transmembrane region" description="Helical" evidence="4">
    <location>
        <begin position="84"/>
        <end position="105"/>
    </location>
</feature>
<dbReference type="GO" id="GO:0035253">
    <property type="term" value="C:ciliary rootlet"/>
    <property type="evidence" value="ECO:0007669"/>
    <property type="project" value="TreeGrafter"/>
</dbReference>
<dbReference type="EMBL" id="FN554968">
    <property type="protein sequence ID" value="CBH11123.1"/>
    <property type="molecule type" value="Genomic_DNA"/>
</dbReference>
<dbReference type="PANTHER" id="PTHR46518">
    <property type="entry name" value="COILED-COIL DOMAIN-CONTAINING PROTEIN 151"/>
    <property type="match status" value="1"/>
</dbReference>
<dbReference type="Proteomes" id="UP000002316">
    <property type="component" value="Chromosome 5"/>
</dbReference>
<feature type="compositionally biased region" description="Basic and acidic residues" evidence="3">
    <location>
        <begin position="347"/>
        <end position="368"/>
    </location>
</feature>
<dbReference type="OrthoDB" id="10255247at2759"/>
<evidence type="ECO:0000259" key="5">
    <source>
        <dbReference type="Pfam" id="PF21773"/>
    </source>
</evidence>
<evidence type="ECO:0000313" key="7">
    <source>
        <dbReference type="Proteomes" id="UP000002316"/>
    </source>
</evidence>
<protein>
    <recommendedName>
        <fullName evidence="5">ODAD1 central coiled coil region domain-containing protein</fullName>
    </recommendedName>
</protein>
<accession>C9ZNZ5</accession>